<dbReference type="InterPro" id="IPR003084">
    <property type="entry name" value="HDAC_I/II"/>
</dbReference>
<keyword evidence="6" id="KW-0804">Transcription</keyword>
<name>J3N6N8_ORYBR</name>
<dbReference type="GO" id="GO:0046872">
    <property type="term" value="F:metal ion binding"/>
    <property type="evidence" value="ECO:0007669"/>
    <property type="project" value="UniProtKB-KW"/>
</dbReference>
<reference evidence="10" key="1">
    <citation type="journal article" date="2013" name="Nat. Commun.">
        <title>Whole-genome sequencing of Oryza brachyantha reveals mechanisms underlying Oryza genome evolution.</title>
        <authorList>
            <person name="Chen J."/>
            <person name="Huang Q."/>
            <person name="Gao D."/>
            <person name="Wang J."/>
            <person name="Lang Y."/>
            <person name="Liu T."/>
            <person name="Li B."/>
            <person name="Bai Z."/>
            <person name="Luis Goicoechea J."/>
            <person name="Liang C."/>
            <person name="Chen C."/>
            <person name="Zhang W."/>
            <person name="Sun S."/>
            <person name="Liao Y."/>
            <person name="Zhang X."/>
            <person name="Yang L."/>
            <person name="Song C."/>
            <person name="Wang M."/>
            <person name="Shi J."/>
            <person name="Liu G."/>
            <person name="Liu J."/>
            <person name="Zhou H."/>
            <person name="Zhou W."/>
            <person name="Yu Q."/>
            <person name="An N."/>
            <person name="Chen Y."/>
            <person name="Cai Q."/>
            <person name="Wang B."/>
            <person name="Liu B."/>
            <person name="Min J."/>
            <person name="Huang Y."/>
            <person name="Wu H."/>
            <person name="Li Z."/>
            <person name="Zhang Y."/>
            <person name="Yin Y."/>
            <person name="Song W."/>
            <person name="Jiang J."/>
            <person name="Jackson S.A."/>
            <person name="Wing R.A."/>
            <person name="Wang J."/>
            <person name="Chen M."/>
        </authorList>
    </citation>
    <scope>NUCLEOTIDE SEQUENCE [LARGE SCALE GENOMIC DNA]</scope>
    <source>
        <strain evidence="10">cv. IRGC 101232</strain>
    </source>
</reference>
<organism evidence="10">
    <name type="scientific">Oryza brachyantha</name>
    <name type="common">malo sina</name>
    <dbReference type="NCBI Taxonomy" id="4533"/>
    <lineage>
        <taxon>Eukaryota</taxon>
        <taxon>Viridiplantae</taxon>
        <taxon>Streptophyta</taxon>
        <taxon>Embryophyta</taxon>
        <taxon>Tracheophyta</taxon>
        <taxon>Spermatophyta</taxon>
        <taxon>Magnoliopsida</taxon>
        <taxon>Liliopsida</taxon>
        <taxon>Poales</taxon>
        <taxon>Poaceae</taxon>
        <taxon>BOP clade</taxon>
        <taxon>Oryzoideae</taxon>
        <taxon>Oryzeae</taxon>
        <taxon>Oryzinae</taxon>
        <taxon>Oryza</taxon>
    </lineage>
</organism>
<keyword evidence="4 6" id="KW-0156">Chromatin regulator</keyword>
<evidence type="ECO:0000256" key="1">
    <source>
        <dbReference type="ARBA" id="ARBA00001947"/>
    </source>
</evidence>
<evidence type="ECO:0000256" key="2">
    <source>
        <dbReference type="ARBA" id="ARBA00012111"/>
    </source>
</evidence>
<comment type="similarity">
    <text evidence="6">Belongs to the histone deacetylase family. HD Type 1 subfamily.</text>
</comment>
<feature type="binding site" evidence="8">
    <location>
        <position position="191"/>
    </location>
    <ligand>
        <name>a divalent metal cation</name>
        <dbReference type="ChEBI" id="CHEBI:60240"/>
    </ligand>
</feature>
<dbReference type="PANTHER" id="PTHR10625:SF6">
    <property type="entry name" value="HISTONE DEACETYLASE"/>
    <property type="match status" value="1"/>
</dbReference>
<evidence type="ECO:0000256" key="7">
    <source>
        <dbReference type="PIRSR" id="PIRSR037913-1"/>
    </source>
</evidence>
<evidence type="ECO:0000256" key="5">
    <source>
        <dbReference type="ARBA" id="ARBA00048287"/>
    </source>
</evidence>
<dbReference type="EC" id="3.5.1.98" evidence="2 6"/>
<evidence type="ECO:0000256" key="4">
    <source>
        <dbReference type="ARBA" id="ARBA00022853"/>
    </source>
</evidence>
<comment type="cofactor">
    <cofactor evidence="1">
        <name>Zn(2+)</name>
        <dbReference type="ChEBI" id="CHEBI:29105"/>
    </cofactor>
</comment>
<dbReference type="Gene3D" id="3.40.800.20">
    <property type="entry name" value="Histone deacetylase domain"/>
    <property type="match status" value="1"/>
</dbReference>
<dbReference type="OMA" id="IAHIKFS"/>
<keyword evidence="6" id="KW-0805">Transcription regulation</keyword>
<dbReference type="PRINTS" id="PR01271">
    <property type="entry name" value="HISDACETLASE"/>
</dbReference>
<dbReference type="AlphaFoldDB" id="J3N6N8"/>
<dbReference type="Proteomes" id="UP000006038">
    <property type="component" value="Chromosome 11"/>
</dbReference>
<dbReference type="GO" id="GO:0040029">
    <property type="term" value="P:epigenetic regulation of gene expression"/>
    <property type="evidence" value="ECO:0007669"/>
    <property type="project" value="TreeGrafter"/>
</dbReference>
<comment type="subcellular location">
    <subcellularLocation>
        <location evidence="6">Nucleus</location>
    </subcellularLocation>
</comment>
<evidence type="ECO:0000256" key="6">
    <source>
        <dbReference type="PIRNR" id="PIRNR037913"/>
    </source>
</evidence>
<keyword evidence="6" id="KW-0539">Nucleus</keyword>
<keyword evidence="11" id="KW-1185">Reference proteome</keyword>
<dbReference type="SUPFAM" id="SSF52768">
    <property type="entry name" value="Arginase/deacetylase"/>
    <property type="match status" value="1"/>
</dbReference>
<dbReference type="GO" id="GO:0141221">
    <property type="term" value="F:histone deacetylase activity, hydrolytic mechanism"/>
    <property type="evidence" value="ECO:0007669"/>
    <property type="project" value="UniProtKB-EC"/>
</dbReference>
<feature type="domain" description="Histone deacetylase" evidence="9">
    <location>
        <begin position="38"/>
        <end position="292"/>
    </location>
</feature>
<dbReference type="PIRSF" id="PIRSF037913">
    <property type="entry name" value="His_deacetylse_1"/>
    <property type="match status" value="1"/>
</dbReference>
<dbReference type="PANTHER" id="PTHR10625">
    <property type="entry name" value="HISTONE DEACETYLASE HDAC1-RELATED"/>
    <property type="match status" value="1"/>
</dbReference>
<dbReference type="HOGENOM" id="CLU_007727_7_4_1"/>
<dbReference type="Pfam" id="PF00850">
    <property type="entry name" value="Hist_deacetyl"/>
    <property type="match status" value="1"/>
</dbReference>
<dbReference type="GO" id="GO:0005634">
    <property type="term" value="C:nucleus"/>
    <property type="evidence" value="ECO:0007669"/>
    <property type="project" value="UniProtKB-SubCell"/>
</dbReference>
<dbReference type="PRINTS" id="PR01270">
    <property type="entry name" value="HDASUPER"/>
</dbReference>
<dbReference type="Gramene" id="OB11G14740.1">
    <property type="protein sequence ID" value="OB11G14740.1"/>
    <property type="gene ID" value="OB11G14740"/>
</dbReference>
<evidence type="ECO:0000256" key="8">
    <source>
        <dbReference type="PIRSR" id="PIRSR037913-3"/>
    </source>
</evidence>
<feature type="binding site" evidence="8">
    <location>
        <position position="189"/>
    </location>
    <ligand>
        <name>a divalent metal cation</name>
        <dbReference type="ChEBI" id="CHEBI:60240"/>
    </ligand>
</feature>
<evidence type="ECO:0000313" key="10">
    <source>
        <dbReference type="EnsemblPlants" id="OB11G14740.1"/>
    </source>
</evidence>
<dbReference type="EnsemblPlants" id="OB11G14740.1">
    <property type="protein sequence ID" value="OB11G14740.1"/>
    <property type="gene ID" value="OB11G14740"/>
</dbReference>
<accession>J3N6N8</accession>
<feature type="binding site" evidence="8">
    <location>
        <position position="277"/>
    </location>
    <ligand>
        <name>a divalent metal cation</name>
        <dbReference type="ChEBI" id="CHEBI:60240"/>
    </ligand>
</feature>
<evidence type="ECO:0000256" key="3">
    <source>
        <dbReference type="ARBA" id="ARBA00022801"/>
    </source>
</evidence>
<proteinExistence type="inferred from homology"/>
<keyword evidence="8" id="KW-0479">Metal-binding</keyword>
<dbReference type="InterPro" id="IPR037138">
    <property type="entry name" value="His_deacetylse_dom_sf"/>
</dbReference>
<feature type="active site" description="Proton acceptor" evidence="7">
    <location>
        <position position="154"/>
    </location>
</feature>
<dbReference type="eggNOG" id="KOG1342">
    <property type="taxonomic scope" value="Eukaryota"/>
</dbReference>
<sequence>MDTGGNSLPSPSCADDKKRRVSYYYDPGIAHVKFSDDHVMVPARVAMAHSLVGAHGMLGDMRRLRTRPATEAEIRRFHSSEYVGLLRELTPEGYADDGPLQKKARRHGVGDDCPAFDRLWEYCRSYAGGSLAAARALVGGDSDIAINWSGGMHHACQDMASGFCYVNDIVLAVNELLGRFQRVIYVDIDAHHGDGVEKAFAESNRVMTLSFHRYGIRNGQAFFPGTGAVGDGDSYRVNVPLDYGVRDEGYHAMFKPIVTKAMEVFRPEAIVLQCGADSLSGDRLGGMELSTAVALGKERELPDEIPRHGYEDFYLNQGYKLHYKIPPAPAKKKCRNAAPGTMQQVLERLSGLELAPSVQFHERRSSSAAAAGDDLYYEHPPSLEDEDSAQRLHRLIMDKSRARTLDGTPDP</sequence>
<keyword evidence="3 6" id="KW-0378">Hydrolase</keyword>
<dbReference type="InterPro" id="IPR023801">
    <property type="entry name" value="His_deacetylse_dom"/>
</dbReference>
<protein>
    <recommendedName>
        <fullName evidence="2 6">Histone deacetylase</fullName>
        <ecNumber evidence="2 6">3.5.1.98</ecNumber>
    </recommendedName>
</protein>
<dbReference type="InterPro" id="IPR000286">
    <property type="entry name" value="HDACs"/>
</dbReference>
<dbReference type="STRING" id="4533.J3N6N8"/>
<dbReference type="InterPro" id="IPR023696">
    <property type="entry name" value="Ureohydrolase_dom_sf"/>
</dbReference>
<evidence type="ECO:0000259" key="9">
    <source>
        <dbReference type="Pfam" id="PF00850"/>
    </source>
</evidence>
<evidence type="ECO:0000313" key="11">
    <source>
        <dbReference type="Proteomes" id="UP000006038"/>
    </source>
</evidence>
<comment type="catalytic activity">
    <reaction evidence="5 6">
        <text>N(6)-acetyl-L-lysyl-[histone] + H2O = L-lysyl-[histone] + acetate</text>
        <dbReference type="Rhea" id="RHEA:58196"/>
        <dbReference type="Rhea" id="RHEA-COMP:9845"/>
        <dbReference type="Rhea" id="RHEA-COMP:11338"/>
        <dbReference type="ChEBI" id="CHEBI:15377"/>
        <dbReference type="ChEBI" id="CHEBI:29969"/>
        <dbReference type="ChEBI" id="CHEBI:30089"/>
        <dbReference type="ChEBI" id="CHEBI:61930"/>
        <dbReference type="EC" id="3.5.1.98"/>
    </reaction>
</comment>
<reference evidence="10" key="2">
    <citation type="submission" date="2013-04" db="UniProtKB">
        <authorList>
            <consortium name="EnsemblPlants"/>
        </authorList>
    </citation>
    <scope>IDENTIFICATION</scope>
</reference>